<proteinExistence type="predicted"/>
<organism evidence="1">
    <name type="scientific">Zea mays</name>
    <name type="common">Maize</name>
    <dbReference type="NCBI Taxonomy" id="4577"/>
    <lineage>
        <taxon>Eukaryota</taxon>
        <taxon>Viridiplantae</taxon>
        <taxon>Streptophyta</taxon>
        <taxon>Embryophyta</taxon>
        <taxon>Tracheophyta</taxon>
        <taxon>Spermatophyta</taxon>
        <taxon>Magnoliopsida</taxon>
        <taxon>Liliopsida</taxon>
        <taxon>Poales</taxon>
        <taxon>Poaceae</taxon>
        <taxon>PACMAD clade</taxon>
        <taxon>Panicoideae</taxon>
        <taxon>Andropogonodae</taxon>
        <taxon>Andropogoneae</taxon>
        <taxon>Tripsacinae</taxon>
        <taxon>Zea</taxon>
    </lineage>
</organism>
<gene>
    <name evidence="1" type="ORF">ZEAMMB73_Zm00001d033570</name>
</gene>
<reference evidence="1" key="1">
    <citation type="submission" date="2015-12" db="EMBL/GenBank/DDBJ databases">
        <title>Update maize B73 reference genome by single molecule sequencing technologies.</title>
        <authorList>
            <consortium name="Maize Genome Sequencing Project"/>
            <person name="Ware D."/>
        </authorList>
    </citation>
    <scope>NUCLEOTIDE SEQUENCE [LARGE SCALE GENOMIC DNA]</scope>
    <source>
        <tissue evidence="1">Seedling</tissue>
    </source>
</reference>
<accession>A0A1D6L062</accession>
<protein>
    <submittedName>
        <fullName evidence="1">Uncharacterized protein</fullName>
    </submittedName>
</protein>
<sequence>MAPPSICNNPWRPTEVHLGYGTTVARMPLPLKAVRSTLAPSLDAASACCGCLWTSDRSGWRWRWMRGGSPWGRRSTMTTGGPCTTPAATGDRSGVGMAEEVAARIYYILFVHIN</sequence>
<dbReference type="EMBL" id="CM007647">
    <property type="protein sequence ID" value="ONM07949.1"/>
    <property type="molecule type" value="Genomic_DNA"/>
</dbReference>
<name>A0A1D6L062_MAIZE</name>
<dbReference type="ExpressionAtlas" id="A0A1D6L062">
    <property type="expression patterns" value="baseline and differential"/>
</dbReference>
<evidence type="ECO:0000313" key="1">
    <source>
        <dbReference type="EMBL" id="ONM07949.1"/>
    </source>
</evidence>
<dbReference type="AlphaFoldDB" id="A0A1D6L062"/>